<evidence type="ECO:0000256" key="10">
    <source>
        <dbReference type="ARBA" id="ARBA00043265"/>
    </source>
</evidence>
<proteinExistence type="predicted"/>
<evidence type="ECO:0000256" key="9">
    <source>
        <dbReference type="ARBA" id="ARBA00023319"/>
    </source>
</evidence>
<keyword evidence="10" id="KW-1280">Immunoglobulin</keyword>
<feature type="coiled-coil region" evidence="11">
    <location>
        <begin position="277"/>
        <end position="325"/>
    </location>
</feature>
<evidence type="ECO:0000256" key="12">
    <source>
        <dbReference type="SAM" id="MobiDB-lite"/>
    </source>
</evidence>
<dbReference type="InterPro" id="IPR003599">
    <property type="entry name" value="Ig_sub"/>
</dbReference>
<keyword evidence="5" id="KW-0391">Immunity</keyword>
<dbReference type="SMART" id="SM00409">
    <property type="entry name" value="IG"/>
    <property type="match status" value="2"/>
</dbReference>
<dbReference type="InterPro" id="IPR013783">
    <property type="entry name" value="Ig-like_fold"/>
</dbReference>
<feature type="region of interest" description="Disordered" evidence="12">
    <location>
        <begin position="242"/>
        <end position="263"/>
    </location>
</feature>
<dbReference type="FunFam" id="2.60.40.10:FF:001142">
    <property type="entry name" value="Immunoglobulin heavy variable 5-15"/>
    <property type="match status" value="1"/>
</dbReference>
<dbReference type="InterPro" id="IPR036179">
    <property type="entry name" value="Ig-like_dom_sf"/>
</dbReference>
<keyword evidence="11" id="KW-0175">Coiled coil</keyword>
<dbReference type="InterPro" id="IPR013106">
    <property type="entry name" value="Ig_V-set"/>
</dbReference>
<keyword evidence="15" id="KW-1185">Reference proteome</keyword>
<evidence type="ECO:0000313" key="14">
    <source>
        <dbReference type="EMBL" id="KAK1328198.1"/>
    </source>
</evidence>
<keyword evidence="3" id="KW-1003">Cell membrane</keyword>
<comment type="subcellular location">
    <subcellularLocation>
        <location evidence="1">Cell membrane</location>
    </subcellularLocation>
    <subcellularLocation>
        <location evidence="2">Secreted</location>
    </subcellularLocation>
</comment>
<feature type="compositionally biased region" description="Basic and acidic residues" evidence="12">
    <location>
        <begin position="248"/>
        <end position="257"/>
    </location>
</feature>
<dbReference type="GO" id="GO:0005886">
    <property type="term" value="C:plasma membrane"/>
    <property type="evidence" value="ECO:0007669"/>
    <property type="project" value="UniProtKB-SubCell"/>
</dbReference>
<dbReference type="Pfam" id="PF07686">
    <property type="entry name" value="V-set"/>
    <property type="match status" value="2"/>
</dbReference>
<dbReference type="GO" id="GO:0002250">
    <property type="term" value="P:adaptive immune response"/>
    <property type="evidence" value="ECO:0007669"/>
    <property type="project" value="UniProtKB-KW"/>
</dbReference>
<evidence type="ECO:0000256" key="1">
    <source>
        <dbReference type="ARBA" id="ARBA00004236"/>
    </source>
</evidence>
<dbReference type="GO" id="GO:0005576">
    <property type="term" value="C:extracellular region"/>
    <property type="evidence" value="ECO:0007669"/>
    <property type="project" value="UniProtKB-SubCell"/>
</dbReference>
<dbReference type="EMBL" id="JAULJE010000024">
    <property type="protein sequence ID" value="KAK1328198.1"/>
    <property type="molecule type" value="Genomic_DNA"/>
</dbReference>
<sequence>MAFLLRAGISSQALSCNEALGQESSPGIPRCSHSLIRTEHRTLTMRFGLSWVFLVAILRGVQCEVQLVESGGGFGKPEGSLRLSCSASGFTSSSYYMNWVRQNPEKGLEWICAITANGESTYYADSVKGRFTISRDNAKNTIYLQMNSLRSEDTAVYYCATDTVRRSYDHQGALRVLNTRTIPATGAVGRLGWFPCGSTQPRVPAFQQQDTWMLDSGHHQNMNAKLEKKDPGHGLVVTLSTMRRRKEKQASPEKEVNEPEANNLSEKEFREMVIRWLKRMEDKFDNMSKNQEEMKKNQEEMKNDIAAVKNSIESIKSRLEEAEDRISVQCEVQLVESGGTLVQLGGSRRLSCKGSGFTFSDYYIHWIWQTPGKGWERVGFIRNKANGHTTEYAASVKGRFTVSRDDSKSTAYLQMSSLRAEDTALYFCAEDTVKGRGTGHIDFVFQPQEQLEVVLMAVSSEGSGLPLHITLYP</sequence>
<dbReference type="AlphaFoldDB" id="A0AA40LE51"/>
<evidence type="ECO:0000256" key="7">
    <source>
        <dbReference type="ARBA" id="ARBA00023136"/>
    </source>
</evidence>
<keyword evidence="7" id="KW-0472">Membrane</keyword>
<keyword evidence="4" id="KW-0964">Secreted</keyword>
<dbReference type="InterPro" id="IPR007110">
    <property type="entry name" value="Ig-like_dom"/>
</dbReference>
<dbReference type="InterPro" id="IPR050199">
    <property type="entry name" value="IgHV"/>
</dbReference>
<dbReference type="Gene3D" id="2.60.40.10">
    <property type="entry name" value="Immunoglobulins"/>
    <property type="match status" value="2"/>
</dbReference>
<dbReference type="SUPFAM" id="SSF48726">
    <property type="entry name" value="Immunoglobulin"/>
    <property type="match status" value="2"/>
</dbReference>
<dbReference type="PANTHER" id="PTHR23266">
    <property type="entry name" value="IMMUNOGLOBULIN HEAVY CHAIN"/>
    <property type="match status" value="1"/>
</dbReference>
<dbReference type="SMART" id="SM00406">
    <property type="entry name" value="IGv"/>
    <property type="match status" value="2"/>
</dbReference>
<comment type="caution">
    <text evidence="14">The sequence shown here is derived from an EMBL/GenBank/DDBJ whole genome shotgun (WGS) entry which is preliminary data.</text>
</comment>
<dbReference type="GO" id="GO:0019814">
    <property type="term" value="C:immunoglobulin complex"/>
    <property type="evidence" value="ECO:0007669"/>
    <property type="project" value="UniProtKB-KW"/>
</dbReference>
<keyword evidence="6" id="KW-1064">Adaptive immunity</keyword>
<evidence type="ECO:0000256" key="2">
    <source>
        <dbReference type="ARBA" id="ARBA00004613"/>
    </source>
</evidence>
<evidence type="ECO:0000256" key="5">
    <source>
        <dbReference type="ARBA" id="ARBA00022859"/>
    </source>
</evidence>
<dbReference type="CDD" id="cd04981">
    <property type="entry name" value="IgV_H"/>
    <property type="match status" value="1"/>
</dbReference>
<protein>
    <recommendedName>
        <fullName evidence="13">Ig-like domain-containing protein</fullName>
    </recommendedName>
</protein>
<evidence type="ECO:0000259" key="13">
    <source>
        <dbReference type="PROSITE" id="PS50835"/>
    </source>
</evidence>
<feature type="domain" description="Ig-like" evidence="13">
    <location>
        <begin position="324"/>
        <end position="428"/>
    </location>
</feature>
<feature type="domain" description="Ig-like" evidence="13">
    <location>
        <begin position="75"/>
        <end position="169"/>
    </location>
</feature>
<evidence type="ECO:0000256" key="3">
    <source>
        <dbReference type="ARBA" id="ARBA00022475"/>
    </source>
</evidence>
<keyword evidence="9" id="KW-0393">Immunoglobulin domain</keyword>
<evidence type="ECO:0000256" key="6">
    <source>
        <dbReference type="ARBA" id="ARBA00023130"/>
    </source>
</evidence>
<gene>
    <name evidence="14" type="ORF">QTO34_012621</name>
</gene>
<dbReference type="PROSITE" id="PS50835">
    <property type="entry name" value="IG_LIKE"/>
    <property type="match status" value="2"/>
</dbReference>
<keyword evidence="8" id="KW-1015">Disulfide bond</keyword>
<evidence type="ECO:0000256" key="8">
    <source>
        <dbReference type="ARBA" id="ARBA00023157"/>
    </source>
</evidence>
<dbReference type="Proteomes" id="UP001177744">
    <property type="component" value="Unassembled WGS sequence"/>
</dbReference>
<evidence type="ECO:0000256" key="11">
    <source>
        <dbReference type="SAM" id="Coils"/>
    </source>
</evidence>
<reference evidence="14" key="1">
    <citation type="submission" date="2023-06" db="EMBL/GenBank/DDBJ databases">
        <title>Reference genome for the Northern bat (Eptesicus nilssonii), a most northern bat species.</title>
        <authorList>
            <person name="Laine V.N."/>
            <person name="Pulliainen A.T."/>
            <person name="Lilley T.M."/>
        </authorList>
    </citation>
    <scope>NUCLEOTIDE SEQUENCE</scope>
    <source>
        <strain evidence="14">BLF_Eptnil</strain>
        <tissue evidence="14">Kidney</tissue>
    </source>
</reference>
<name>A0AA40LE51_CNENI</name>
<evidence type="ECO:0000313" key="15">
    <source>
        <dbReference type="Proteomes" id="UP001177744"/>
    </source>
</evidence>
<feature type="non-terminal residue" evidence="14">
    <location>
        <position position="473"/>
    </location>
</feature>
<evidence type="ECO:0000256" key="4">
    <source>
        <dbReference type="ARBA" id="ARBA00022525"/>
    </source>
</evidence>
<organism evidence="14 15">
    <name type="scientific">Cnephaeus nilssonii</name>
    <name type="common">Northern bat</name>
    <name type="synonym">Eptesicus nilssonii</name>
    <dbReference type="NCBI Taxonomy" id="3371016"/>
    <lineage>
        <taxon>Eukaryota</taxon>
        <taxon>Metazoa</taxon>
        <taxon>Chordata</taxon>
        <taxon>Craniata</taxon>
        <taxon>Vertebrata</taxon>
        <taxon>Euteleostomi</taxon>
        <taxon>Mammalia</taxon>
        <taxon>Eutheria</taxon>
        <taxon>Laurasiatheria</taxon>
        <taxon>Chiroptera</taxon>
        <taxon>Yangochiroptera</taxon>
        <taxon>Vespertilionidae</taxon>
        <taxon>Cnephaeus</taxon>
    </lineage>
</organism>
<accession>A0AA40LE51</accession>